<dbReference type="CDD" id="cd00051">
    <property type="entry name" value="EFh"/>
    <property type="match status" value="2"/>
</dbReference>
<reference evidence="5 6" key="1">
    <citation type="journal article" date="2018" name="BMC Genomics">
        <title>Genomic evidence for intraspecific hybridization in a clonal and extremely halotolerant yeast.</title>
        <authorList>
            <person name="Gostincar C."/>
            <person name="Stajich J.E."/>
            <person name="Zupancic J."/>
            <person name="Zalar P."/>
            <person name="Gunde-Cimerman N."/>
        </authorList>
    </citation>
    <scope>NUCLEOTIDE SEQUENCE [LARGE SCALE GENOMIC DNA]</scope>
    <source>
        <strain evidence="5 6">EXF-2682</strain>
    </source>
</reference>
<dbReference type="EMBL" id="QWIP01000085">
    <property type="protein sequence ID" value="RMY73954.1"/>
    <property type="molecule type" value="Genomic_DNA"/>
</dbReference>
<feature type="domain" description="EF-hand" evidence="4">
    <location>
        <begin position="111"/>
        <end position="146"/>
    </location>
</feature>
<evidence type="ECO:0000259" key="4">
    <source>
        <dbReference type="PROSITE" id="PS50222"/>
    </source>
</evidence>
<feature type="domain" description="EF-hand" evidence="4">
    <location>
        <begin position="182"/>
        <end position="217"/>
    </location>
</feature>
<protein>
    <recommendedName>
        <fullName evidence="1">Calmodulin</fullName>
    </recommendedName>
</protein>
<evidence type="ECO:0000256" key="3">
    <source>
        <dbReference type="SAM" id="MobiDB-lite"/>
    </source>
</evidence>
<proteinExistence type="predicted"/>
<dbReference type="PROSITE" id="PS50222">
    <property type="entry name" value="EF_HAND_2"/>
    <property type="match status" value="2"/>
</dbReference>
<dbReference type="PANTHER" id="PTHR23048">
    <property type="entry name" value="MYOSIN LIGHT CHAIN 1, 3"/>
    <property type="match status" value="1"/>
</dbReference>
<dbReference type="SUPFAM" id="SSF47473">
    <property type="entry name" value="EF-hand"/>
    <property type="match status" value="1"/>
</dbReference>
<organism evidence="5 6">
    <name type="scientific">Hortaea werneckii</name>
    <name type="common">Black yeast</name>
    <name type="synonym">Cladosporium werneckii</name>
    <dbReference type="NCBI Taxonomy" id="91943"/>
    <lineage>
        <taxon>Eukaryota</taxon>
        <taxon>Fungi</taxon>
        <taxon>Dikarya</taxon>
        <taxon>Ascomycota</taxon>
        <taxon>Pezizomycotina</taxon>
        <taxon>Dothideomycetes</taxon>
        <taxon>Dothideomycetidae</taxon>
        <taxon>Mycosphaerellales</taxon>
        <taxon>Teratosphaeriaceae</taxon>
        <taxon>Hortaea</taxon>
    </lineage>
</organism>
<accession>A0A3M7ECZ5</accession>
<dbReference type="OrthoDB" id="26525at2759"/>
<evidence type="ECO:0000313" key="6">
    <source>
        <dbReference type="Proteomes" id="UP000269276"/>
    </source>
</evidence>
<dbReference type="Pfam" id="PF13499">
    <property type="entry name" value="EF-hand_7"/>
    <property type="match status" value="1"/>
</dbReference>
<dbReference type="GO" id="GO:0016460">
    <property type="term" value="C:myosin II complex"/>
    <property type="evidence" value="ECO:0007669"/>
    <property type="project" value="TreeGrafter"/>
</dbReference>
<dbReference type="InterPro" id="IPR050230">
    <property type="entry name" value="CALM/Myosin/TropC-like"/>
</dbReference>
<gene>
    <name evidence="5" type="ORF">D0863_03513</name>
</gene>
<evidence type="ECO:0000256" key="2">
    <source>
        <dbReference type="ARBA" id="ARBA00022737"/>
    </source>
</evidence>
<dbReference type="PANTHER" id="PTHR23048:SF0">
    <property type="entry name" value="CALMODULIN LIKE 3"/>
    <property type="match status" value="1"/>
</dbReference>
<name>A0A3M7ECZ5_HORWE</name>
<dbReference type="Proteomes" id="UP000269276">
    <property type="component" value="Unassembled WGS sequence"/>
</dbReference>
<dbReference type="AlphaFoldDB" id="A0A3M7ECZ5"/>
<feature type="region of interest" description="Disordered" evidence="3">
    <location>
        <begin position="38"/>
        <end position="57"/>
    </location>
</feature>
<dbReference type="InterPro" id="IPR002048">
    <property type="entry name" value="EF_hand_dom"/>
</dbReference>
<comment type="caution">
    <text evidence="5">The sequence shown here is derived from an EMBL/GenBank/DDBJ whole genome shotgun (WGS) entry which is preliminary data.</text>
</comment>
<dbReference type="Gene3D" id="1.10.238.10">
    <property type="entry name" value="EF-hand"/>
    <property type="match status" value="2"/>
</dbReference>
<dbReference type="GO" id="GO:0005509">
    <property type="term" value="F:calcium ion binding"/>
    <property type="evidence" value="ECO:0007669"/>
    <property type="project" value="InterPro"/>
</dbReference>
<dbReference type="FunFam" id="1.10.238.10:FF:000178">
    <property type="entry name" value="Calmodulin-2 A"/>
    <property type="match status" value="1"/>
</dbReference>
<dbReference type="InterPro" id="IPR011992">
    <property type="entry name" value="EF-hand-dom_pair"/>
</dbReference>
<dbReference type="GO" id="GO:1903475">
    <property type="term" value="P:mitotic actomyosin contractile ring assembly"/>
    <property type="evidence" value="ECO:0007669"/>
    <property type="project" value="TreeGrafter"/>
</dbReference>
<sequence length="249" mass="27706">MEWYVVTPGPGMDPDRLLLWLVVRRLAPPFCTFGGKAHAPSGNWSRPSKRLSGSAGGCSGLPLSTKHTSLPTSLHPLYTHFPHHHHLIAPKETHLERKTENGARLIRPKWAQSTNFKEAFSLFDKRGNGRVQLDSLGDLLRACGQNPTLAEIKDLEHQAGGDFDFDSFSKILNRPGGFRDPGEPEDYCRGFQVFDKDLTGFIGVGQFRYILTNLGEKMSDEEVDELLKAVDTSSGELNYVDMVKTILAN</sequence>
<keyword evidence="2" id="KW-0677">Repeat</keyword>
<dbReference type="VEuPathDB" id="FungiDB:BTJ68_11100"/>
<evidence type="ECO:0000313" key="5">
    <source>
        <dbReference type="EMBL" id="RMY73954.1"/>
    </source>
</evidence>
<evidence type="ECO:0000256" key="1">
    <source>
        <dbReference type="ARBA" id="ARBA00020786"/>
    </source>
</evidence>